<dbReference type="Proteomes" id="UP000324222">
    <property type="component" value="Unassembled WGS sequence"/>
</dbReference>
<comment type="caution">
    <text evidence="2">The sequence shown here is derived from an EMBL/GenBank/DDBJ whole genome shotgun (WGS) entry which is preliminary data.</text>
</comment>
<feature type="compositionally biased region" description="Polar residues" evidence="1">
    <location>
        <begin position="79"/>
        <end position="102"/>
    </location>
</feature>
<proteinExistence type="predicted"/>
<dbReference type="EMBL" id="VSRR010000133">
    <property type="protein sequence ID" value="MPC10832.1"/>
    <property type="molecule type" value="Genomic_DNA"/>
</dbReference>
<accession>A0A5B7CMA7</accession>
<sequence length="108" mass="11603">MSEEATTAALAGDDTRLSVQRPRSVFCSFIFFISASGKRENDAAGDEISSTAPPPHLSVALKLPTYAHHNTHPAPTNCLLPTSNQPRTPPSFTVSQDNTSQHKIALKC</sequence>
<evidence type="ECO:0000313" key="2">
    <source>
        <dbReference type="EMBL" id="MPC10832.1"/>
    </source>
</evidence>
<gene>
    <name evidence="2" type="ORF">E2C01_003476</name>
</gene>
<feature type="region of interest" description="Disordered" evidence="1">
    <location>
        <begin position="72"/>
        <end position="108"/>
    </location>
</feature>
<organism evidence="2 3">
    <name type="scientific">Portunus trituberculatus</name>
    <name type="common">Swimming crab</name>
    <name type="synonym">Neptunus trituberculatus</name>
    <dbReference type="NCBI Taxonomy" id="210409"/>
    <lineage>
        <taxon>Eukaryota</taxon>
        <taxon>Metazoa</taxon>
        <taxon>Ecdysozoa</taxon>
        <taxon>Arthropoda</taxon>
        <taxon>Crustacea</taxon>
        <taxon>Multicrustacea</taxon>
        <taxon>Malacostraca</taxon>
        <taxon>Eumalacostraca</taxon>
        <taxon>Eucarida</taxon>
        <taxon>Decapoda</taxon>
        <taxon>Pleocyemata</taxon>
        <taxon>Brachyura</taxon>
        <taxon>Eubrachyura</taxon>
        <taxon>Portunoidea</taxon>
        <taxon>Portunidae</taxon>
        <taxon>Portuninae</taxon>
        <taxon>Portunus</taxon>
    </lineage>
</organism>
<protein>
    <submittedName>
        <fullName evidence="2">Uncharacterized protein</fullName>
    </submittedName>
</protein>
<evidence type="ECO:0000256" key="1">
    <source>
        <dbReference type="SAM" id="MobiDB-lite"/>
    </source>
</evidence>
<reference evidence="2 3" key="1">
    <citation type="submission" date="2019-05" db="EMBL/GenBank/DDBJ databases">
        <title>Another draft genome of Portunus trituberculatus and its Hox gene families provides insights of decapod evolution.</title>
        <authorList>
            <person name="Jeong J.-H."/>
            <person name="Song I."/>
            <person name="Kim S."/>
            <person name="Choi T."/>
            <person name="Kim D."/>
            <person name="Ryu S."/>
            <person name="Kim W."/>
        </authorList>
    </citation>
    <scope>NUCLEOTIDE SEQUENCE [LARGE SCALE GENOMIC DNA]</scope>
    <source>
        <tissue evidence="2">Muscle</tissue>
    </source>
</reference>
<keyword evidence="3" id="KW-1185">Reference proteome</keyword>
<evidence type="ECO:0000313" key="3">
    <source>
        <dbReference type="Proteomes" id="UP000324222"/>
    </source>
</evidence>
<name>A0A5B7CMA7_PORTR</name>
<dbReference type="AlphaFoldDB" id="A0A5B7CMA7"/>